<dbReference type="RefSeq" id="WP_071612159.1">
    <property type="nucleotide sequence ID" value="NZ_CP015756.1"/>
</dbReference>
<dbReference type="InterPro" id="IPR039420">
    <property type="entry name" value="WalR-like"/>
</dbReference>
<evidence type="ECO:0000256" key="7">
    <source>
        <dbReference type="ARBA" id="ARBA00024867"/>
    </source>
</evidence>
<dbReference type="GO" id="GO:0032993">
    <property type="term" value="C:protein-DNA complex"/>
    <property type="evidence" value="ECO:0007669"/>
    <property type="project" value="TreeGrafter"/>
</dbReference>
<evidence type="ECO:0000256" key="9">
    <source>
        <dbReference type="PROSITE-ProRule" id="PRU01091"/>
    </source>
</evidence>
<keyword evidence="4" id="KW-0805">Transcription regulation</keyword>
<evidence type="ECO:0000256" key="5">
    <source>
        <dbReference type="ARBA" id="ARBA00023125"/>
    </source>
</evidence>
<dbReference type="InterPro" id="IPR016032">
    <property type="entry name" value="Sig_transdc_resp-reg_C-effctor"/>
</dbReference>
<evidence type="ECO:0000259" key="11">
    <source>
        <dbReference type="PROSITE" id="PS51755"/>
    </source>
</evidence>
<dbReference type="InterPro" id="IPR036388">
    <property type="entry name" value="WH-like_DNA-bd_sf"/>
</dbReference>
<dbReference type="FunFam" id="1.10.10.10:FF:000018">
    <property type="entry name" value="DNA-binding response regulator ResD"/>
    <property type="match status" value="1"/>
</dbReference>
<dbReference type="PROSITE" id="PS51755">
    <property type="entry name" value="OMPR_PHOB"/>
    <property type="match status" value="1"/>
</dbReference>
<sequence length="234" mass="27019">MDITNNKILIIDDEDALLILLTAVLRKEGFTNVKSINDSVNSIHLCRTYKPDLILLDIMMPNLDGFSVLKEIRKFCMCPIIFLSAKSEEIDKLLGLGIGGDDYVTKPFSPKEVAFRIKAHLRRIELTKQSFMKEDYIFETKDFKVDLKKGEIEKDGEIYLLRAKELKLLKFLIQNSNIILSKEQIVQGVWEDTFTGYDNTIMVHIRKLREKLEILPSNPKYIITVKGVGYKFIL</sequence>
<protein>
    <recommendedName>
        <fullName evidence="1">Stage 0 sporulation protein A homolog</fullName>
    </recommendedName>
</protein>
<dbReference type="PANTHER" id="PTHR48111:SF52">
    <property type="entry name" value="TRANSCRIPTIONAL REGULATORY PROTEIN YVRH"/>
    <property type="match status" value="1"/>
</dbReference>
<dbReference type="InterPro" id="IPR001789">
    <property type="entry name" value="Sig_transdc_resp-reg_receiver"/>
</dbReference>
<evidence type="ECO:0000259" key="10">
    <source>
        <dbReference type="PROSITE" id="PS50110"/>
    </source>
</evidence>
<feature type="domain" description="OmpR/PhoB-type" evidence="11">
    <location>
        <begin position="135"/>
        <end position="234"/>
    </location>
</feature>
<dbReference type="CDD" id="cd00383">
    <property type="entry name" value="trans_reg_C"/>
    <property type="match status" value="1"/>
</dbReference>
<evidence type="ECO:0000256" key="6">
    <source>
        <dbReference type="ARBA" id="ARBA00023163"/>
    </source>
</evidence>
<dbReference type="Gene3D" id="3.40.50.2300">
    <property type="match status" value="1"/>
</dbReference>
<dbReference type="SUPFAM" id="SSF46894">
    <property type="entry name" value="C-terminal effector domain of the bipartite response regulators"/>
    <property type="match status" value="1"/>
</dbReference>
<reference evidence="13" key="1">
    <citation type="journal article" date="2016" name="Front. Microbiol.">
        <title>Complete Genome Sequence of Clostridium estertheticum DSM 8809, a Microbe Identified in Spoiled Vacuum Packed Beef.</title>
        <authorList>
            <person name="Yu Z."/>
            <person name="Gunn L."/>
            <person name="Brennan E."/>
            <person name="Reid R."/>
            <person name="Wall P.G."/>
            <person name="Gaora O.P."/>
            <person name="Hurley D."/>
            <person name="Bolton D."/>
            <person name="Fanning S."/>
        </authorList>
    </citation>
    <scope>NUCLEOTIDE SEQUENCE [LARGE SCALE GENOMIC DNA]</scope>
    <source>
        <strain evidence="13">DSM 8809</strain>
    </source>
</reference>
<dbReference type="InterPro" id="IPR001867">
    <property type="entry name" value="OmpR/PhoB-type_DNA-bd"/>
</dbReference>
<dbReference type="GO" id="GO:0005829">
    <property type="term" value="C:cytosol"/>
    <property type="evidence" value="ECO:0007669"/>
    <property type="project" value="TreeGrafter"/>
</dbReference>
<feature type="DNA-binding region" description="OmpR/PhoB-type" evidence="9">
    <location>
        <begin position="135"/>
        <end position="234"/>
    </location>
</feature>
<dbReference type="OrthoDB" id="9790442at2"/>
<gene>
    <name evidence="12" type="ORF">A7L45_07170</name>
</gene>
<feature type="modified residue" description="4-aspartylphosphate" evidence="8">
    <location>
        <position position="57"/>
    </location>
</feature>
<dbReference type="InterPro" id="IPR011006">
    <property type="entry name" value="CheY-like_superfamily"/>
</dbReference>
<proteinExistence type="predicted"/>
<evidence type="ECO:0000313" key="12">
    <source>
        <dbReference type="EMBL" id="APC39865.1"/>
    </source>
</evidence>
<dbReference type="Proteomes" id="UP000182569">
    <property type="component" value="Chromosome"/>
</dbReference>
<dbReference type="GO" id="GO:0006355">
    <property type="term" value="P:regulation of DNA-templated transcription"/>
    <property type="evidence" value="ECO:0007669"/>
    <property type="project" value="InterPro"/>
</dbReference>
<evidence type="ECO:0000313" key="13">
    <source>
        <dbReference type="Proteomes" id="UP000182569"/>
    </source>
</evidence>
<organism evidence="12 13">
    <name type="scientific">Clostridium estertheticum subsp. estertheticum</name>
    <dbReference type="NCBI Taxonomy" id="1552"/>
    <lineage>
        <taxon>Bacteria</taxon>
        <taxon>Bacillati</taxon>
        <taxon>Bacillota</taxon>
        <taxon>Clostridia</taxon>
        <taxon>Eubacteriales</taxon>
        <taxon>Clostridiaceae</taxon>
        <taxon>Clostridium</taxon>
    </lineage>
</organism>
<dbReference type="PROSITE" id="PS50110">
    <property type="entry name" value="RESPONSE_REGULATORY"/>
    <property type="match status" value="1"/>
</dbReference>
<evidence type="ECO:0000256" key="3">
    <source>
        <dbReference type="ARBA" id="ARBA00023012"/>
    </source>
</evidence>
<evidence type="ECO:0000256" key="4">
    <source>
        <dbReference type="ARBA" id="ARBA00023015"/>
    </source>
</evidence>
<evidence type="ECO:0000256" key="1">
    <source>
        <dbReference type="ARBA" id="ARBA00018672"/>
    </source>
</evidence>
<dbReference type="Pfam" id="PF00072">
    <property type="entry name" value="Response_reg"/>
    <property type="match status" value="1"/>
</dbReference>
<dbReference type="GO" id="GO:0000156">
    <property type="term" value="F:phosphorelay response regulator activity"/>
    <property type="evidence" value="ECO:0007669"/>
    <property type="project" value="TreeGrafter"/>
</dbReference>
<dbReference type="PANTHER" id="PTHR48111">
    <property type="entry name" value="REGULATOR OF RPOS"/>
    <property type="match status" value="1"/>
</dbReference>
<keyword evidence="6" id="KW-0804">Transcription</keyword>
<name>A0A1J0GER8_9CLOT</name>
<dbReference type="KEGG" id="ceu:A7L45_07170"/>
<keyword evidence="5 9" id="KW-0238">DNA-binding</keyword>
<dbReference type="STRING" id="1552.A7L45_07170"/>
<dbReference type="EMBL" id="CP015756">
    <property type="protein sequence ID" value="APC39865.1"/>
    <property type="molecule type" value="Genomic_DNA"/>
</dbReference>
<evidence type="ECO:0000256" key="2">
    <source>
        <dbReference type="ARBA" id="ARBA00022553"/>
    </source>
</evidence>
<dbReference type="Pfam" id="PF00486">
    <property type="entry name" value="Trans_reg_C"/>
    <property type="match status" value="1"/>
</dbReference>
<dbReference type="SMART" id="SM00862">
    <property type="entry name" value="Trans_reg_C"/>
    <property type="match status" value="1"/>
</dbReference>
<keyword evidence="13" id="KW-1185">Reference proteome</keyword>
<dbReference type="Gene3D" id="1.10.10.10">
    <property type="entry name" value="Winged helix-like DNA-binding domain superfamily/Winged helix DNA-binding domain"/>
    <property type="match status" value="1"/>
</dbReference>
<evidence type="ECO:0000256" key="8">
    <source>
        <dbReference type="PROSITE-ProRule" id="PRU00169"/>
    </source>
</evidence>
<keyword evidence="2 8" id="KW-0597">Phosphoprotein</keyword>
<dbReference type="SMART" id="SM00448">
    <property type="entry name" value="REC"/>
    <property type="match status" value="1"/>
</dbReference>
<keyword evidence="3" id="KW-0902">Two-component regulatory system</keyword>
<accession>A0A1J0GER8</accession>
<dbReference type="GO" id="GO:0000976">
    <property type="term" value="F:transcription cis-regulatory region binding"/>
    <property type="evidence" value="ECO:0007669"/>
    <property type="project" value="TreeGrafter"/>
</dbReference>
<dbReference type="AlphaFoldDB" id="A0A1J0GER8"/>
<feature type="domain" description="Response regulatory" evidence="10">
    <location>
        <begin position="7"/>
        <end position="121"/>
    </location>
</feature>
<comment type="function">
    <text evidence="7">May play the central regulatory role in sporulation. It may be an element of the effector pathway responsible for the activation of sporulation genes in response to nutritional stress. Spo0A may act in concert with spo0H (a sigma factor) to control the expression of some genes that are critical to the sporulation process.</text>
</comment>
<dbReference type="Gene3D" id="6.10.250.690">
    <property type="match status" value="1"/>
</dbReference>
<dbReference type="SUPFAM" id="SSF52172">
    <property type="entry name" value="CheY-like"/>
    <property type="match status" value="1"/>
</dbReference>